<keyword evidence="9" id="KW-1185">Reference proteome</keyword>
<dbReference type="InterPro" id="IPR051202">
    <property type="entry name" value="Peptidase_C40"/>
</dbReference>
<dbReference type="Proteomes" id="UP001596109">
    <property type="component" value="Unassembled WGS sequence"/>
</dbReference>
<keyword evidence="2" id="KW-0645">Protease</keyword>
<feature type="domain" description="SLH" evidence="6">
    <location>
        <begin position="88"/>
        <end position="143"/>
    </location>
</feature>
<comment type="caution">
    <text evidence="8">The sequence shown here is derived from an EMBL/GenBank/DDBJ whole genome shotgun (WGS) entry which is preliminary data.</text>
</comment>
<feature type="domain" description="SLH" evidence="6">
    <location>
        <begin position="144"/>
        <end position="207"/>
    </location>
</feature>
<dbReference type="Pfam" id="PF00877">
    <property type="entry name" value="NLPC_P60"/>
    <property type="match status" value="1"/>
</dbReference>
<evidence type="ECO:0000256" key="5">
    <source>
        <dbReference type="SAM" id="SignalP"/>
    </source>
</evidence>
<proteinExistence type="inferred from homology"/>
<keyword evidence="5" id="KW-0732">Signal</keyword>
<accession>A0ABW0TLH0</accession>
<dbReference type="PROSITE" id="PS51272">
    <property type="entry name" value="SLH"/>
    <property type="match status" value="3"/>
</dbReference>
<keyword evidence="3" id="KW-0378">Hydrolase</keyword>
<dbReference type="Gene3D" id="2.30.30.40">
    <property type="entry name" value="SH3 Domains"/>
    <property type="match status" value="2"/>
</dbReference>
<dbReference type="InterPro" id="IPR057812">
    <property type="entry name" value="SH3_YKFC_2nd"/>
</dbReference>
<feature type="signal peptide" evidence="5">
    <location>
        <begin position="1"/>
        <end position="24"/>
    </location>
</feature>
<comment type="similarity">
    <text evidence="1">Belongs to the peptidase C40 family.</text>
</comment>
<dbReference type="InterPro" id="IPR000064">
    <property type="entry name" value="NLP_P60_dom"/>
</dbReference>
<feature type="domain" description="SLH" evidence="6">
    <location>
        <begin position="24"/>
        <end position="87"/>
    </location>
</feature>
<evidence type="ECO:0000313" key="9">
    <source>
        <dbReference type="Proteomes" id="UP001596109"/>
    </source>
</evidence>
<keyword evidence="4" id="KW-0788">Thiol protease</keyword>
<organism evidence="8 9">
    <name type="scientific">Sporosarcina soli</name>
    <dbReference type="NCBI Taxonomy" id="334736"/>
    <lineage>
        <taxon>Bacteria</taxon>
        <taxon>Bacillati</taxon>
        <taxon>Bacillota</taxon>
        <taxon>Bacilli</taxon>
        <taxon>Bacillales</taxon>
        <taxon>Caryophanaceae</taxon>
        <taxon>Sporosarcina</taxon>
    </lineage>
</organism>
<name>A0ABW0TLH0_9BACL</name>
<feature type="chain" id="PRO_5046911042" evidence="5">
    <location>
        <begin position="25"/>
        <end position="516"/>
    </location>
</feature>
<dbReference type="SUPFAM" id="SSF54001">
    <property type="entry name" value="Cysteine proteinases"/>
    <property type="match status" value="1"/>
</dbReference>
<evidence type="ECO:0000256" key="3">
    <source>
        <dbReference type="ARBA" id="ARBA00022801"/>
    </source>
</evidence>
<evidence type="ECO:0000256" key="2">
    <source>
        <dbReference type="ARBA" id="ARBA00022670"/>
    </source>
</evidence>
<feature type="domain" description="NlpC/P60" evidence="7">
    <location>
        <begin position="391"/>
        <end position="515"/>
    </location>
</feature>
<evidence type="ECO:0000256" key="4">
    <source>
        <dbReference type="ARBA" id="ARBA00022807"/>
    </source>
</evidence>
<dbReference type="PANTHER" id="PTHR47053">
    <property type="entry name" value="MUREIN DD-ENDOPEPTIDASE MEPH-RELATED"/>
    <property type="match status" value="1"/>
</dbReference>
<protein>
    <submittedName>
        <fullName evidence="8">S-layer homology domain-containing protein</fullName>
    </submittedName>
</protein>
<dbReference type="Gene3D" id="3.90.1720.10">
    <property type="entry name" value="endopeptidase domain like (from Nostoc punctiforme)"/>
    <property type="match status" value="1"/>
</dbReference>
<gene>
    <name evidence="8" type="ORF">ACFPRA_13010</name>
</gene>
<dbReference type="RefSeq" id="WP_381435284.1">
    <property type="nucleotide sequence ID" value="NZ_JBHSNO010000006.1"/>
</dbReference>
<evidence type="ECO:0000256" key="1">
    <source>
        <dbReference type="ARBA" id="ARBA00007074"/>
    </source>
</evidence>
<dbReference type="PANTHER" id="PTHR47053:SF3">
    <property type="entry name" value="GAMMA-D-GLUTAMYL-L-LYSINE DIPEPTIDYL-PEPTIDASE"/>
    <property type="match status" value="1"/>
</dbReference>
<evidence type="ECO:0000259" key="6">
    <source>
        <dbReference type="PROSITE" id="PS51272"/>
    </source>
</evidence>
<dbReference type="InterPro" id="IPR001119">
    <property type="entry name" value="SLH_dom"/>
</dbReference>
<dbReference type="Pfam" id="PF23795">
    <property type="entry name" value="SH3_YKFC_2nd"/>
    <property type="match status" value="1"/>
</dbReference>
<evidence type="ECO:0000313" key="8">
    <source>
        <dbReference type="EMBL" id="MFC5589818.1"/>
    </source>
</evidence>
<dbReference type="InterPro" id="IPR038765">
    <property type="entry name" value="Papain-like_cys_pep_sf"/>
</dbReference>
<dbReference type="Pfam" id="PF00395">
    <property type="entry name" value="SLH"/>
    <property type="match status" value="3"/>
</dbReference>
<dbReference type="PROSITE" id="PS51935">
    <property type="entry name" value="NLPC_P60"/>
    <property type="match status" value="1"/>
</dbReference>
<sequence>MLKRLLVSFIAIIFVFTTIGSASAAPLFKDVSDNFSAKKELEYLAKRGIITADPTVNFGVQQEITRLEASEMIIKALGLETANRPAPNFTDVRPEDEGYAVIATIADEGIMNGNADGKFMPHDKLTRGQMAAILVSAFELEGATDYVFRDVPATYWASGAIQTLFAANVTTGYPDNTYKPTAFITKANFAVFIARILNPDFNQTPACYHPDNTKKYMVNVQVTTLWKQPGKNRVVDRPSLTSPTDIEKWAKSMSVSQKQWLVGKIDTQALYGQEVEILKSSGDWYQIAVKDQYVPHQKAGYPGWVPKSHITEVYPNYQDCPIAIIDANIAKLYDAPKLSDKYKFMDISYTTILPIVKEEKDWLYVQTPANGVKYVRKQDAKVVKNYEAIPKPTQKDIVDSAKQFLGLPYLWAGTSGFGFDCSGIMYSVYKNHGIIIPRDSFVQAANGTPVAKKNLEPGDLMFFAYNGGKGKVYHVGMYIGNGKMLHAPNSSKKIEIISYEAGIYKTNYAGARRYLK</sequence>
<dbReference type="EMBL" id="JBHSNO010000006">
    <property type="protein sequence ID" value="MFC5589818.1"/>
    <property type="molecule type" value="Genomic_DNA"/>
</dbReference>
<evidence type="ECO:0000259" key="7">
    <source>
        <dbReference type="PROSITE" id="PS51935"/>
    </source>
</evidence>
<reference evidence="9" key="1">
    <citation type="journal article" date="2019" name="Int. J. Syst. Evol. Microbiol.">
        <title>The Global Catalogue of Microorganisms (GCM) 10K type strain sequencing project: providing services to taxonomists for standard genome sequencing and annotation.</title>
        <authorList>
            <consortium name="The Broad Institute Genomics Platform"/>
            <consortium name="The Broad Institute Genome Sequencing Center for Infectious Disease"/>
            <person name="Wu L."/>
            <person name="Ma J."/>
        </authorList>
    </citation>
    <scope>NUCLEOTIDE SEQUENCE [LARGE SCALE GENOMIC DNA]</scope>
    <source>
        <strain evidence="9">CGMCC 4.1434</strain>
    </source>
</reference>